<reference evidence="2" key="1">
    <citation type="journal article" date="2022" name="Mol. Ecol. Resour.">
        <title>The genomes of chicory, endive, great burdock and yacon provide insights into Asteraceae palaeo-polyploidization history and plant inulin production.</title>
        <authorList>
            <person name="Fan W."/>
            <person name="Wang S."/>
            <person name="Wang H."/>
            <person name="Wang A."/>
            <person name="Jiang F."/>
            <person name="Liu H."/>
            <person name="Zhao H."/>
            <person name="Xu D."/>
            <person name="Zhang Y."/>
        </authorList>
    </citation>
    <scope>NUCLEOTIDE SEQUENCE [LARGE SCALE GENOMIC DNA]</scope>
    <source>
        <strain evidence="2">cv. Yunnan</strain>
    </source>
</reference>
<name>A0ACB9BXS8_9ASTR</name>
<reference evidence="1 2" key="2">
    <citation type="journal article" date="2022" name="Mol. Ecol. Resour.">
        <title>The genomes of chicory, endive, great burdock and yacon provide insights into Asteraceae paleo-polyploidization history and plant inulin production.</title>
        <authorList>
            <person name="Fan W."/>
            <person name="Wang S."/>
            <person name="Wang H."/>
            <person name="Wang A."/>
            <person name="Jiang F."/>
            <person name="Liu H."/>
            <person name="Zhao H."/>
            <person name="Xu D."/>
            <person name="Zhang Y."/>
        </authorList>
    </citation>
    <scope>NUCLEOTIDE SEQUENCE [LARGE SCALE GENOMIC DNA]</scope>
    <source>
        <strain evidence="2">cv. Yunnan</strain>
        <tissue evidence="1">Leaves</tissue>
    </source>
</reference>
<protein>
    <submittedName>
        <fullName evidence="1">Uncharacterized protein</fullName>
    </submittedName>
</protein>
<sequence>MHTTPSSLYQQALQFRYVVEKSKVCGEEIKATPKIGFRASSSSLIINEDTVKTIVADMLQWPHRIVVPTGGVNVDTRKWMVAIRVGPKDLHLKVLKLNHVNTISYVQRFIFKARELQQRFMLDGLECDLVSVMKLLITRQQGLESTLTKDDVRNGFSKPLRIDIVEINVPNSTNHLRSPTYGVAYGMLNIVSGYGPSANAALASHMNVDKLAFTGSTETEGKSLIQAPLTPLLQEDQNKGFSIAHHPNGFTTLDDSLPGCAQSNPAGGTKDDLTHRRRPIPFSYRRMYCVDPQVQLEEEQSKKLKMEKEAEEQWKKEQEAEGDIKKMTDVFNTSQKLLIACTRDFCFAVDIATQLGDASNIVVISENCCGQMNRLYDNAWPHMLVLTNLGATIIFNVDFNEYEKDSRINHTCYDHVILVKV</sequence>
<keyword evidence="2" id="KW-1185">Reference proteome</keyword>
<evidence type="ECO:0000313" key="1">
    <source>
        <dbReference type="EMBL" id="KAI3726874.1"/>
    </source>
</evidence>
<gene>
    <name evidence="1" type="ORF">L1987_66680</name>
</gene>
<accession>A0ACB9BXS8</accession>
<evidence type="ECO:0000313" key="2">
    <source>
        <dbReference type="Proteomes" id="UP001056120"/>
    </source>
</evidence>
<comment type="caution">
    <text evidence="1">The sequence shown here is derived from an EMBL/GenBank/DDBJ whole genome shotgun (WGS) entry which is preliminary data.</text>
</comment>
<dbReference type="EMBL" id="CM042039">
    <property type="protein sequence ID" value="KAI3726874.1"/>
    <property type="molecule type" value="Genomic_DNA"/>
</dbReference>
<organism evidence="1 2">
    <name type="scientific">Smallanthus sonchifolius</name>
    <dbReference type="NCBI Taxonomy" id="185202"/>
    <lineage>
        <taxon>Eukaryota</taxon>
        <taxon>Viridiplantae</taxon>
        <taxon>Streptophyta</taxon>
        <taxon>Embryophyta</taxon>
        <taxon>Tracheophyta</taxon>
        <taxon>Spermatophyta</taxon>
        <taxon>Magnoliopsida</taxon>
        <taxon>eudicotyledons</taxon>
        <taxon>Gunneridae</taxon>
        <taxon>Pentapetalae</taxon>
        <taxon>asterids</taxon>
        <taxon>campanulids</taxon>
        <taxon>Asterales</taxon>
        <taxon>Asteraceae</taxon>
        <taxon>Asteroideae</taxon>
        <taxon>Heliantheae alliance</taxon>
        <taxon>Millerieae</taxon>
        <taxon>Smallanthus</taxon>
    </lineage>
</organism>
<dbReference type="Proteomes" id="UP001056120">
    <property type="component" value="Linkage Group LG22"/>
</dbReference>
<proteinExistence type="predicted"/>